<keyword evidence="3" id="KW-1185">Reference proteome</keyword>
<accession>A0ABV9ZH34</accession>
<dbReference type="Proteomes" id="UP001596175">
    <property type="component" value="Unassembled WGS sequence"/>
</dbReference>
<proteinExistence type="predicted"/>
<name>A0ABV9ZH34_9PSEU</name>
<protein>
    <submittedName>
        <fullName evidence="2">Contact-dependent growth inhibition system immunity protein</fullName>
    </submittedName>
</protein>
<dbReference type="InterPro" id="IPR041129">
    <property type="entry name" value="CdiI_2"/>
</dbReference>
<evidence type="ECO:0000313" key="2">
    <source>
        <dbReference type="EMBL" id="MFC5140497.1"/>
    </source>
</evidence>
<gene>
    <name evidence="2" type="ORF">ACFPK1_19825</name>
</gene>
<comment type="caution">
    <text evidence="2">The sequence shown here is derived from an EMBL/GenBank/DDBJ whole genome shotgun (WGS) entry which is preliminary data.</text>
</comment>
<dbReference type="EMBL" id="JBHSKG010000011">
    <property type="protein sequence ID" value="MFC5140497.1"/>
    <property type="molecule type" value="Genomic_DNA"/>
</dbReference>
<dbReference type="Pfam" id="PF18593">
    <property type="entry name" value="CdiI_2"/>
    <property type="match status" value="1"/>
</dbReference>
<dbReference type="RefSeq" id="WP_378022665.1">
    <property type="nucleotide sequence ID" value="NZ_JBHSKG010000011.1"/>
</dbReference>
<reference evidence="3" key="1">
    <citation type="journal article" date="2019" name="Int. J. Syst. Evol. Microbiol.">
        <title>The Global Catalogue of Microorganisms (GCM) 10K type strain sequencing project: providing services to taxonomists for standard genome sequencing and annotation.</title>
        <authorList>
            <consortium name="The Broad Institute Genomics Platform"/>
            <consortium name="The Broad Institute Genome Sequencing Center for Infectious Disease"/>
            <person name="Wu L."/>
            <person name="Ma J."/>
        </authorList>
    </citation>
    <scope>NUCLEOTIDE SEQUENCE [LARGE SCALE GENOMIC DNA]</scope>
    <source>
        <strain evidence="3">XZYJ18</strain>
    </source>
</reference>
<evidence type="ECO:0000259" key="1">
    <source>
        <dbReference type="Pfam" id="PF18593"/>
    </source>
</evidence>
<feature type="domain" description="CdiI immunity protein" evidence="1">
    <location>
        <begin position="10"/>
        <end position="97"/>
    </location>
</feature>
<evidence type="ECO:0000313" key="3">
    <source>
        <dbReference type="Proteomes" id="UP001596175"/>
    </source>
</evidence>
<sequence>MDIDPKAEEWAGLRTLLGAYFNQDFEDIHGSPTDTVRAFCRDAAPEKVANAADGARRILDGTASEEEALHVVRQFGLDYHPEAEGWQIRDWLAELERFLRDPEGPTRLDWPHESTESPR</sequence>
<organism evidence="2 3">
    <name type="scientific">Actinomycetospora rhizophila</name>
    <dbReference type="NCBI Taxonomy" id="1416876"/>
    <lineage>
        <taxon>Bacteria</taxon>
        <taxon>Bacillati</taxon>
        <taxon>Actinomycetota</taxon>
        <taxon>Actinomycetes</taxon>
        <taxon>Pseudonocardiales</taxon>
        <taxon>Pseudonocardiaceae</taxon>
        <taxon>Actinomycetospora</taxon>
    </lineage>
</organism>